<keyword evidence="2" id="KW-0812">Transmembrane</keyword>
<evidence type="ECO:0000313" key="5">
    <source>
        <dbReference type="Proteomes" id="UP001642464"/>
    </source>
</evidence>
<evidence type="ECO:0000313" key="4">
    <source>
        <dbReference type="EMBL" id="CAK9040544.1"/>
    </source>
</evidence>
<keyword evidence="2" id="KW-1133">Transmembrane helix</keyword>
<feature type="region of interest" description="Disordered" evidence="1">
    <location>
        <begin position="541"/>
        <end position="562"/>
    </location>
</feature>
<gene>
    <name evidence="4" type="ORF">SCF082_LOCUS23561</name>
</gene>
<proteinExistence type="predicted"/>
<feature type="signal peptide" evidence="3">
    <location>
        <begin position="1"/>
        <end position="18"/>
    </location>
</feature>
<feature type="transmembrane region" description="Helical" evidence="2">
    <location>
        <begin position="126"/>
        <end position="148"/>
    </location>
</feature>
<feature type="transmembrane region" description="Helical" evidence="2">
    <location>
        <begin position="93"/>
        <end position="114"/>
    </location>
</feature>
<keyword evidence="5" id="KW-1185">Reference proteome</keyword>
<evidence type="ECO:0000256" key="2">
    <source>
        <dbReference type="SAM" id="Phobius"/>
    </source>
</evidence>
<protein>
    <submittedName>
        <fullName evidence="4">Uncharacterized protein</fullName>
    </submittedName>
</protein>
<dbReference type="Proteomes" id="UP001642464">
    <property type="component" value="Unassembled WGS sequence"/>
</dbReference>
<evidence type="ECO:0000256" key="3">
    <source>
        <dbReference type="SAM" id="SignalP"/>
    </source>
</evidence>
<dbReference type="EMBL" id="CAXAMM010017166">
    <property type="protein sequence ID" value="CAK9040544.1"/>
    <property type="molecule type" value="Genomic_DNA"/>
</dbReference>
<feature type="chain" id="PRO_5046339665" evidence="3">
    <location>
        <begin position="19"/>
        <end position="562"/>
    </location>
</feature>
<name>A0ABP0LMY3_9DINO</name>
<comment type="caution">
    <text evidence="4">The sequence shown here is derived from an EMBL/GenBank/DDBJ whole genome shotgun (WGS) entry which is preliminary data.</text>
</comment>
<accession>A0ABP0LMY3</accession>
<sequence length="562" mass="63114">MDASSAVILVVLWCPVHLFLTKKDWVALRGWLSSMMQAPATHDVLRESRVEEWMLKLRGRYYQLFSRCLSHITLMFSLYFLQEALKRPGLGIIIWVMCGTAAYVQHLVIGTKLLDCTPYRLKFLSYMLHVVVFLFILGTAGSATRSLFSLQQSFVTGTRFLLVLTFLDPWVSIPFQVLYTTTQVVIHLKVFGEQGVEEMEPLCFTQFVVFGISTASSVFIDMALRGRIYAQLDSSDAESLVSGFRRVLRGACDGEVLLDNHMNVAQESECLKHLILTDVSLKGRSFQHLLVEDEDEQARFGQFIEASTQAFGRPDSKDSACPSSLRISLRTSAGIRVGADICHVPVPGLFGAHEPYHLIAFKEDPESRPHPDAEEDSVPAILLNSARHNQVKHQDSLSRISASSGHSSCLDACVELQQMTLLVDVGTELHDVEKAHLNFARREEQAEQTVDPPSALQSNMPCLRKLVKPTDWEKVRSSIARYVDNALRDPTIPPKTLRKMTVKLPGHGGYLLVEEASMHQIPGSKKIWVLLNGFRPEKSRRLPSLDGISEGMRQRRQPDVLD</sequence>
<evidence type="ECO:0000256" key="1">
    <source>
        <dbReference type="SAM" id="MobiDB-lite"/>
    </source>
</evidence>
<organism evidence="4 5">
    <name type="scientific">Durusdinium trenchii</name>
    <dbReference type="NCBI Taxonomy" id="1381693"/>
    <lineage>
        <taxon>Eukaryota</taxon>
        <taxon>Sar</taxon>
        <taxon>Alveolata</taxon>
        <taxon>Dinophyceae</taxon>
        <taxon>Suessiales</taxon>
        <taxon>Symbiodiniaceae</taxon>
        <taxon>Durusdinium</taxon>
    </lineage>
</organism>
<keyword evidence="3" id="KW-0732">Signal</keyword>
<reference evidence="4 5" key="1">
    <citation type="submission" date="2024-02" db="EMBL/GenBank/DDBJ databases">
        <authorList>
            <person name="Chen Y."/>
            <person name="Shah S."/>
            <person name="Dougan E. K."/>
            <person name="Thang M."/>
            <person name="Chan C."/>
        </authorList>
    </citation>
    <scope>NUCLEOTIDE SEQUENCE [LARGE SCALE GENOMIC DNA]</scope>
</reference>
<feature type="transmembrane region" description="Helical" evidence="2">
    <location>
        <begin position="61"/>
        <end position="81"/>
    </location>
</feature>
<keyword evidence="2" id="KW-0472">Membrane</keyword>
<feature type="compositionally biased region" description="Basic and acidic residues" evidence="1">
    <location>
        <begin position="552"/>
        <end position="562"/>
    </location>
</feature>